<evidence type="ECO:0000313" key="1">
    <source>
        <dbReference type="EMBL" id="SDD26852.1"/>
    </source>
</evidence>
<proteinExistence type="predicted"/>
<keyword evidence="2" id="KW-1185">Reference proteome</keyword>
<dbReference type="Gene3D" id="3.40.50.300">
    <property type="entry name" value="P-loop containing nucleotide triphosphate hydrolases"/>
    <property type="match status" value="1"/>
</dbReference>
<dbReference type="SUPFAM" id="SSF52540">
    <property type="entry name" value="P-loop containing nucleoside triphosphate hydrolases"/>
    <property type="match status" value="1"/>
</dbReference>
<dbReference type="EMBL" id="FMZM01000007">
    <property type="protein sequence ID" value="SDD26852.1"/>
    <property type="molecule type" value="Genomic_DNA"/>
</dbReference>
<name>A0A1G6TCI4_9ACTN</name>
<accession>A0A1G6TCI4</accession>
<dbReference type="RefSeq" id="WP_090856766.1">
    <property type="nucleotide sequence ID" value="NZ_FMZM01000007.1"/>
</dbReference>
<gene>
    <name evidence="1" type="ORF">SAMN05421872_10738</name>
</gene>
<reference evidence="1 2" key="1">
    <citation type="submission" date="2016-10" db="EMBL/GenBank/DDBJ databases">
        <authorList>
            <person name="de Groot N.N."/>
        </authorList>
    </citation>
    <scope>NUCLEOTIDE SEQUENCE [LARGE SCALE GENOMIC DNA]</scope>
    <source>
        <strain evidence="1 2">CGMCC 4.6858</strain>
    </source>
</reference>
<evidence type="ECO:0000313" key="2">
    <source>
        <dbReference type="Proteomes" id="UP000199034"/>
    </source>
</evidence>
<sequence length="186" mass="20284">MSRLIHLNGPPGIGKSTIARRYADEHPGVLCCDIDVLRTLVGGWRDDFATAGAVIRPLALAMIETHLREGRDVVLPQMLVRQPELQRFEAAATHAGAAYVERVLLDTPAAAVSRFHRRGVGDEAADPWHDRVREIVAEQGGDQVLLDYHARLVQLVAERPDAVVVTSPDGDPDATYRALLESLAAT</sequence>
<dbReference type="OrthoDB" id="7837405at2"/>
<protein>
    <submittedName>
        <fullName evidence="1">AAA domain-containing protein</fullName>
    </submittedName>
</protein>
<dbReference type="AlphaFoldDB" id="A0A1G6TCI4"/>
<organism evidence="1 2">
    <name type="scientific">Nocardioides lianchengensis</name>
    <dbReference type="NCBI Taxonomy" id="1045774"/>
    <lineage>
        <taxon>Bacteria</taxon>
        <taxon>Bacillati</taxon>
        <taxon>Actinomycetota</taxon>
        <taxon>Actinomycetes</taxon>
        <taxon>Propionibacteriales</taxon>
        <taxon>Nocardioidaceae</taxon>
        <taxon>Nocardioides</taxon>
    </lineage>
</organism>
<dbReference type="Pfam" id="PF13671">
    <property type="entry name" value="AAA_33"/>
    <property type="match status" value="1"/>
</dbReference>
<dbReference type="Proteomes" id="UP000199034">
    <property type="component" value="Unassembled WGS sequence"/>
</dbReference>
<dbReference type="InterPro" id="IPR027417">
    <property type="entry name" value="P-loop_NTPase"/>
</dbReference>
<dbReference type="STRING" id="1045774.SAMN05421872_10738"/>